<evidence type="ECO:0000313" key="5">
    <source>
        <dbReference type="EMBL" id="KAK9732679.1"/>
    </source>
</evidence>
<keyword evidence="6" id="KW-1185">Reference proteome</keyword>
<keyword evidence="1" id="KW-0479">Metal-binding</keyword>
<dbReference type="PANTHER" id="PTHR11670">
    <property type="entry name" value="ACONITASE/IRON-RESPONSIVE ELEMENT FAMILY MEMBER"/>
    <property type="match status" value="1"/>
</dbReference>
<dbReference type="AlphaFoldDB" id="A0AAW1LCF5"/>
<dbReference type="InterPro" id="IPR036008">
    <property type="entry name" value="Aconitase_4Fe-4S_dom"/>
</dbReference>
<dbReference type="Proteomes" id="UP001443914">
    <property type="component" value="Unassembled WGS sequence"/>
</dbReference>
<dbReference type="InterPro" id="IPR006249">
    <property type="entry name" value="Aconitase/IRP2"/>
</dbReference>
<dbReference type="Pfam" id="PF00330">
    <property type="entry name" value="Aconitase"/>
    <property type="match status" value="1"/>
</dbReference>
<dbReference type="Gene3D" id="3.30.499.10">
    <property type="entry name" value="Aconitase, domain 3"/>
    <property type="match status" value="1"/>
</dbReference>
<evidence type="ECO:0000256" key="1">
    <source>
        <dbReference type="ARBA" id="ARBA00022723"/>
    </source>
</evidence>
<gene>
    <name evidence="5" type="ORF">RND81_04G014800</name>
</gene>
<keyword evidence="3" id="KW-0411">Iron-sulfur</keyword>
<evidence type="ECO:0000256" key="3">
    <source>
        <dbReference type="ARBA" id="ARBA00023014"/>
    </source>
</evidence>
<evidence type="ECO:0000256" key="2">
    <source>
        <dbReference type="ARBA" id="ARBA00023004"/>
    </source>
</evidence>
<sequence length="218" mass="24918">MKLLYSLKVTLVNLACRIAFTITINTEHSNSTSFISRGTLNREVDCGQWFVALFIYSNKMKAIELHDFVHCQSIMHTIKLACSSIQIPLDLIIDHSVQVDVATSKNDVQKKMELEFRRSEERFGFLKWGSTAFSNMLVVPLGYGIVHQHNGIVNSFETGFLNNIHWVLEGKVNINIMVAALECKDLLKRLEKRMEADKDLSECIPQCWSKWSCSHGQH</sequence>
<dbReference type="InterPro" id="IPR001030">
    <property type="entry name" value="Acoase/IPM_deHydtase_lsu_aba"/>
</dbReference>
<reference evidence="5" key="1">
    <citation type="submission" date="2024-03" db="EMBL/GenBank/DDBJ databases">
        <title>WGS assembly of Saponaria officinalis var. Norfolk2.</title>
        <authorList>
            <person name="Jenkins J."/>
            <person name="Shu S."/>
            <person name="Grimwood J."/>
            <person name="Barry K."/>
            <person name="Goodstein D."/>
            <person name="Schmutz J."/>
            <person name="Leebens-Mack J."/>
            <person name="Osbourn A."/>
        </authorList>
    </citation>
    <scope>NUCLEOTIDE SEQUENCE [LARGE SCALE GENOMIC DNA]</scope>
    <source>
        <strain evidence="5">JIC</strain>
    </source>
</reference>
<protein>
    <recommendedName>
        <fullName evidence="4">Aconitase/3-isopropylmalate dehydratase large subunit alpha/beta/alpha domain-containing protein</fullName>
    </recommendedName>
</protein>
<comment type="caution">
    <text evidence="5">The sequence shown here is derived from an EMBL/GenBank/DDBJ whole genome shotgun (WGS) entry which is preliminary data.</text>
</comment>
<keyword evidence="2" id="KW-0408">Iron</keyword>
<dbReference type="GO" id="GO:0051536">
    <property type="term" value="F:iron-sulfur cluster binding"/>
    <property type="evidence" value="ECO:0007669"/>
    <property type="project" value="UniProtKB-KW"/>
</dbReference>
<dbReference type="GO" id="GO:0046872">
    <property type="term" value="F:metal ion binding"/>
    <property type="evidence" value="ECO:0007669"/>
    <property type="project" value="UniProtKB-KW"/>
</dbReference>
<evidence type="ECO:0000259" key="4">
    <source>
        <dbReference type="Pfam" id="PF00330"/>
    </source>
</evidence>
<feature type="domain" description="Aconitase/3-isopropylmalate dehydratase large subunit alpha/beta/alpha" evidence="4">
    <location>
        <begin position="79"/>
        <end position="150"/>
    </location>
</feature>
<organism evidence="5 6">
    <name type="scientific">Saponaria officinalis</name>
    <name type="common">Common soapwort</name>
    <name type="synonym">Lychnis saponaria</name>
    <dbReference type="NCBI Taxonomy" id="3572"/>
    <lineage>
        <taxon>Eukaryota</taxon>
        <taxon>Viridiplantae</taxon>
        <taxon>Streptophyta</taxon>
        <taxon>Embryophyta</taxon>
        <taxon>Tracheophyta</taxon>
        <taxon>Spermatophyta</taxon>
        <taxon>Magnoliopsida</taxon>
        <taxon>eudicotyledons</taxon>
        <taxon>Gunneridae</taxon>
        <taxon>Pentapetalae</taxon>
        <taxon>Caryophyllales</taxon>
        <taxon>Caryophyllaceae</taxon>
        <taxon>Caryophylleae</taxon>
        <taxon>Saponaria</taxon>
    </lineage>
</organism>
<evidence type="ECO:0000313" key="6">
    <source>
        <dbReference type="Proteomes" id="UP001443914"/>
    </source>
</evidence>
<accession>A0AAW1LCF5</accession>
<name>A0AAW1LCF5_SAPOF</name>
<proteinExistence type="predicted"/>
<dbReference type="InterPro" id="IPR015931">
    <property type="entry name" value="Acnase/IPM_dHydase_lsu_aba_1/3"/>
</dbReference>
<dbReference type="EMBL" id="JBDFQZ010000004">
    <property type="protein sequence ID" value="KAK9732679.1"/>
    <property type="molecule type" value="Genomic_DNA"/>
</dbReference>
<dbReference type="SUPFAM" id="SSF53732">
    <property type="entry name" value="Aconitase iron-sulfur domain"/>
    <property type="match status" value="1"/>
</dbReference>